<gene>
    <name evidence="3" type="ORF">Rhopal_002588-T1</name>
</gene>
<comment type="caution">
    <text evidence="3">The sequence shown here is derived from an EMBL/GenBank/DDBJ whole genome shotgun (WGS) entry which is preliminary data.</text>
</comment>
<protein>
    <recommendedName>
        <fullName evidence="2">PH domain-containing protein</fullName>
    </recommendedName>
</protein>
<feature type="domain" description="PH" evidence="2">
    <location>
        <begin position="470"/>
        <end position="593"/>
    </location>
</feature>
<feature type="region of interest" description="Disordered" evidence="1">
    <location>
        <begin position="1"/>
        <end position="55"/>
    </location>
</feature>
<feature type="region of interest" description="Disordered" evidence="1">
    <location>
        <begin position="387"/>
        <end position="406"/>
    </location>
</feature>
<keyword evidence="4" id="KW-1185">Reference proteome</keyword>
<dbReference type="InterPro" id="IPR040345">
    <property type="entry name" value="Mug56/Spo71"/>
</dbReference>
<feature type="region of interest" description="Disordered" evidence="1">
    <location>
        <begin position="97"/>
        <end position="170"/>
    </location>
</feature>
<feature type="domain" description="PH" evidence="2">
    <location>
        <begin position="822"/>
        <end position="991"/>
    </location>
</feature>
<proteinExistence type="predicted"/>
<dbReference type="SMART" id="SM00233">
    <property type="entry name" value="PH"/>
    <property type="match status" value="3"/>
</dbReference>
<dbReference type="Pfam" id="PF23207">
    <property type="entry name" value="PH_SPO71"/>
    <property type="match status" value="1"/>
</dbReference>
<feature type="region of interest" description="Disordered" evidence="1">
    <location>
        <begin position="517"/>
        <end position="556"/>
    </location>
</feature>
<dbReference type="Proteomes" id="UP001342314">
    <property type="component" value="Unassembled WGS sequence"/>
</dbReference>
<feature type="region of interest" description="Disordered" evidence="1">
    <location>
        <begin position="186"/>
        <end position="221"/>
    </location>
</feature>
<name>A0AAV5GAZ9_9BASI</name>
<dbReference type="GO" id="GO:1902657">
    <property type="term" value="P:protein localization to prospore membrane"/>
    <property type="evidence" value="ECO:0007669"/>
    <property type="project" value="InterPro"/>
</dbReference>
<dbReference type="InterPro" id="IPR001849">
    <property type="entry name" value="PH_domain"/>
</dbReference>
<feature type="compositionally biased region" description="Basic residues" evidence="1">
    <location>
        <begin position="547"/>
        <end position="556"/>
    </location>
</feature>
<evidence type="ECO:0000259" key="2">
    <source>
        <dbReference type="SMART" id="SM00233"/>
    </source>
</evidence>
<accession>A0AAV5GAZ9</accession>
<feature type="compositionally biased region" description="Low complexity" evidence="1">
    <location>
        <begin position="345"/>
        <end position="354"/>
    </location>
</feature>
<feature type="compositionally biased region" description="Polar residues" evidence="1">
    <location>
        <begin position="737"/>
        <end position="747"/>
    </location>
</feature>
<feature type="domain" description="PH" evidence="2">
    <location>
        <begin position="1065"/>
        <end position="1225"/>
    </location>
</feature>
<sequence length="1245" mass="137969">MNGPPASDATTSCAQAAGPTLADRRHTSTHSPAPFTDGRGSASTPSLVPLASEDKKVHLYTQPDIAVKTKDERLPSLETKHAGLTVLRRVFIGPSFQAQGEPNPYSLGNGDGAIKGKGKGKGRAEDVEGYGEAQRGSFPLRRRRRASTSATVSSATPGGPKAGESYSWSGASFEIGGDIREAARRRDARLARQREEQDRRIREHERVPPTPVSSMPKSPALTTGASFVTARTHLAPPTTADFQLKDPPQQVLERVPGLAHAVMRRPSDPPALHIDTDALSDGDVVAPIHRPDLPHLRSILRTQESAPPGLLSAPEAVKASGLPLPSPATTRNAVRFPDEDPKPGAPAAPGSGAKPPAPPSVVLARPDPEILPAPPTTTERLVDGLRHPVHHHQPSGGAVARRKKRPGDEILRKELMLVRVDWTQRDDLPDAFDEHVARKYPTSNESWEELAVVWRASGHIELWSEFQKFNLPASFLKRKKLKAVIALNPKKTHFSLYSSTDLVFCLTHRPNAHSYFHSSSRTAARTGEPDEKTVDGPSASVDDDKKRTRHSKASKRGYVHLRTAGTNIFLFRARTHDVAKEWIWRLYRSLGGKLPRSLEISVPGLGAKLRLPVPEGLGLDDEDEEDEVAMGEEDERAYRHLQPQAVVDACIEQLGGVPEWQGLVEEAKRQGADFRLAWRRGSTLDWVRPDAKGEKKRDWAVVGGVAFRQNGMEPVLELRPTAHYPTTCRIPAEKGSAPSQQANSTRISEPPGIEGFLVRHRKNGHPERIYLASRMGMLFITRPAGAHPPEPPMPVRDAVSNPAAVVLAPFVFGMASLAAPNKKKRDKLWRRVSRGTVFDSKLHRHERRRDFTMKSMTAAEAADEIFGTGSDVVDGTDAATTCDGNAMIEWLEREERHRGFLQVTDSPGFVDLSELETIEAEAEEDPRDHFMRVVDVGGKEGLRLADDKAKLRKLRSFVVKTRSGVTVCFECHSIEVRREWVGRLQALSTYWRTREKADATQQMELAPQGGLVNKLPPRNSSRRVHAWEDVDDGDGEAPPTRNEILSSSSLATLYNWCLLENCRAVMLKRVMHVKRGLRGMFRSRHVLLLPGILAEYQTHTRDINGQPLPTPYHRRRKLIALRDCYVYSGSLASHLLSSHAGSSNNWDPADESEHQFPRCYPHSDGLRAADDVEDCTFVILRVKHSKSGANIKLGQSGGVARVYRARSKLERDQFVYALNASIERILRGEKEREGRLRDFPWLARK</sequence>
<feature type="compositionally biased region" description="Basic and acidic residues" evidence="1">
    <location>
        <begin position="186"/>
        <end position="207"/>
    </location>
</feature>
<dbReference type="AlphaFoldDB" id="A0AAV5GAZ9"/>
<dbReference type="InterPro" id="IPR039486">
    <property type="entry name" value="Mug56/Spo71_PH"/>
</dbReference>
<feature type="region of interest" description="Disordered" evidence="1">
    <location>
        <begin position="319"/>
        <end position="380"/>
    </location>
</feature>
<dbReference type="InterPro" id="IPR057379">
    <property type="entry name" value="PH_SPO71"/>
</dbReference>
<dbReference type="PANTHER" id="PTHR28076">
    <property type="entry name" value="SPORULATION-SPECIFIC PROTEIN 71"/>
    <property type="match status" value="1"/>
</dbReference>
<organism evidence="3 4">
    <name type="scientific">Rhodotorula paludigena</name>
    <dbReference type="NCBI Taxonomy" id="86838"/>
    <lineage>
        <taxon>Eukaryota</taxon>
        <taxon>Fungi</taxon>
        <taxon>Dikarya</taxon>
        <taxon>Basidiomycota</taxon>
        <taxon>Pucciniomycotina</taxon>
        <taxon>Microbotryomycetes</taxon>
        <taxon>Sporidiobolales</taxon>
        <taxon>Sporidiobolaceae</taxon>
        <taxon>Rhodotorula</taxon>
    </lineage>
</organism>
<dbReference type="PANTHER" id="PTHR28076:SF1">
    <property type="entry name" value="PROSPORE MEMBRANE ADAPTER PROTEIN SPO71"/>
    <property type="match status" value="1"/>
</dbReference>
<feature type="region of interest" description="Disordered" evidence="1">
    <location>
        <begin position="731"/>
        <end position="751"/>
    </location>
</feature>
<evidence type="ECO:0000313" key="4">
    <source>
        <dbReference type="Proteomes" id="UP001342314"/>
    </source>
</evidence>
<reference evidence="3 4" key="1">
    <citation type="submission" date="2021-12" db="EMBL/GenBank/DDBJ databases">
        <title>High titer production of polyol ester of fatty acids by Rhodotorula paludigena BS15 towards product separation-free biomass refinery.</title>
        <authorList>
            <person name="Mano J."/>
            <person name="Ono H."/>
            <person name="Tanaka T."/>
            <person name="Naito K."/>
            <person name="Sushida H."/>
            <person name="Ike M."/>
            <person name="Tokuyasu K."/>
            <person name="Kitaoka M."/>
        </authorList>
    </citation>
    <scope>NUCLEOTIDE SEQUENCE [LARGE SCALE GENOMIC DNA]</scope>
    <source>
        <strain evidence="3 4">BS15</strain>
    </source>
</reference>
<dbReference type="Pfam" id="PF15404">
    <property type="entry name" value="PH_4"/>
    <property type="match status" value="1"/>
</dbReference>
<evidence type="ECO:0000313" key="3">
    <source>
        <dbReference type="EMBL" id="GJN89601.1"/>
    </source>
</evidence>
<dbReference type="EMBL" id="BQKY01000005">
    <property type="protein sequence ID" value="GJN89601.1"/>
    <property type="molecule type" value="Genomic_DNA"/>
</dbReference>
<feature type="compositionally biased region" description="Polar residues" evidence="1">
    <location>
        <begin position="212"/>
        <end position="221"/>
    </location>
</feature>
<evidence type="ECO:0000256" key="1">
    <source>
        <dbReference type="SAM" id="MobiDB-lite"/>
    </source>
</evidence>
<feature type="compositionally biased region" description="Low complexity" evidence="1">
    <location>
        <begin position="147"/>
        <end position="156"/>
    </location>
</feature>